<proteinExistence type="predicted"/>
<gene>
    <name evidence="1" type="ORF">CYMTET_41432</name>
</gene>
<evidence type="ECO:0000313" key="1">
    <source>
        <dbReference type="EMBL" id="KAK3249169.1"/>
    </source>
</evidence>
<dbReference type="EMBL" id="LGRX02027573">
    <property type="protein sequence ID" value="KAK3249169.1"/>
    <property type="molecule type" value="Genomic_DNA"/>
</dbReference>
<keyword evidence="2" id="KW-1185">Reference proteome</keyword>
<comment type="caution">
    <text evidence="1">The sequence shown here is derived from an EMBL/GenBank/DDBJ whole genome shotgun (WGS) entry which is preliminary data.</text>
</comment>
<dbReference type="AlphaFoldDB" id="A0AAE0C7L1"/>
<dbReference type="Proteomes" id="UP001190700">
    <property type="component" value="Unassembled WGS sequence"/>
</dbReference>
<reference evidence="1 2" key="1">
    <citation type="journal article" date="2015" name="Genome Biol. Evol.">
        <title>Comparative Genomics of a Bacterivorous Green Alga Reveals Evolutionary Causalities and Consequences of Phago-Mixotrophic Mode of Nutrition.</title>
        <authorList>
            <person name="Burns J.A."/>
            <person name="Paasch A."/>
            <person name="Narechania A."/>
            <person name="Kim E."/>
        </authorList>
    </citation>
    <scope>NUCLEOTIDE SEQUENCE [LARGE SCALE GENOMIC DNA]</scope>
    <source>
        <strain evidence="1 2">PLY_AMNH</strain>
    </source>
</reference>
<organism evidence="1 2">
    <name type="scientific">Cymbomonas tetramitiformis</name>
    <dbReference type="NCBI Taxonomy" id="36881"/>
    <lineage>
        <taxon>Eukaryota</taxon>
        <taxon>Viridiplantae</taxon>
        <taxon>Chlorophyta</taxon>
        <taxon>Pyramimonadophyceae</taxon>
        <taxon>Pyramimonadales</taxon>
        <taxon>Pyramimonadaceae</taxon>
        <taxon>Cymbomonas</taxon>
    </lineage>
</organism>
<accession>A0AAE0C7L1</accession>
<protein>
    <submittedName>
        <fullName evidence="1">Uncharacterized protein</fullName>
    </submittedName>
</protein>
<sequence length="203" mass="23073">MSDRVQTGGVQKTRARTLEFGLLEKVLRDPVICELLQVGGAASPPLVTQKMRVADNFASVFSTVETTDPKDVAKECSKMMCNHSIPDSSMQCEEPADEVLGKLVKGPERSAPDTACHSFWLASRENEKHPFINEFIQSLIQEKHRILWDSMRITDDTIFRTINFHELEECKDFSDGKRARLCRIQTKARECEAALEDLRKLEM</sequence>
<evidence type="ECO:0000313" key="2">
    <source>
        <dbReference type="Proteomes" id="UP001190700"/>
    </source>
</evidence>
<name>A0AAE0C7L1_9CHLO</name>